<dbReference type="EMBL" id="QQNA01000080">
    <property type="protein sequence ID" value="RDG38009.1"/>
    <property type="molecule type" value="Genomic_DNA"/>
</dbReference>
<dbReference type="PRINTS" id="PR00455">
    <property type="entry name" value="HTHTETR"/>
</dbReference>
<dbReference type="Pfam" id="PF21597">
    <property type="entry name" value="TetR_C_43"/>
    <property type="match status" value="1"/>
</dbReference>
<dbReference type="Pfam" id="PF00440">
    <property type="entry name" value="TetR_N"/>
    <property type="match status" value="1"/>
</dbReference>
<dbReference type="OrthoDB" id="3192968at2"/>
<name>A0A370BCA1_9ACTN</name>
<comment type="caution">
    <text evidence="6">The sequence shown here is derived from an EMBL/GenBank/DDBJ whole genome shotgun (WGS) entry which is preliminary data.</text>
</comment>
<keyword evidence="1" id="KW-0805">Transcription regulation</keyword>
<dbReference type="Gene3D" id="1.10.357.10">
    <property type="entry name" value="Tetracycline Repressor, domain 2"/>
    <property type="match status" value="1"/>
</dbReference>
<dbReference type="PANTHER" id="PTHR30055">
    <property type="entry name" value="HTH-TYPE TRANSCRIPTIONAL REGULATOR RUTR"/>
    <property type="match status" value="1"/>
</dbReference>
<keyword evidence="3" id="KW-0804">Transcription</keyword>
<dbReference type="GO" id="GO:0003700">
    <property type="term" value="F:DNA-binding transcription factor activity"/>
    <property type="evidence" value="ECO:0007669"/>
    <property type="project" value="TreeGrafter"/>
</dbReference>
<dbReference type="PANTHER" id="PTHR30055:SF234">
    <property type="entry name" value="HTH-TYPE TRANSCRIPTIONAL REGULATOR BETI"/>
    <property type="match status" value="1"/>
</dbReference>
<dbReference type="SUPFAM" id="SSF48498">
    <property type="entry name" value="Tetracyclin repressor-like, C-terminal domain"/>
    <property type="match status" value="1"/>
</dbReference>
<evidence type="ECO:0000256" key="2">
    <source>
        <dbReference type="ARBA" id="ARBA00023125"/>
    </source>
</evidence>
<feature type="domain" description="HTH tetR-type" evidence="5">
    <location>
        <begin position="6"/>
        <end position="65"/>
    </location>
</feature>
<dbReference type="PROSITE" id="PS50977">
    <property type="entry name" value="HTH_TETR_2"/>
    <property type="match status" value="1"/>
</dbReference>
<keyword evidence="7" id="KW-1185">Reference proteome</keyword>
<dbReference type="InterPro" id="IPR001647">
    <property type="entry name" value="HTH_TetR"/>
</dbReference>
<reference evidence="6 7" key="1">
    <citation type="submission" date="2018-07" db="EMBL/GenBank/DDBJ databases">
        <title>Streptomyces species from bats.</title>
        <authorList>
            <person name="Dunlap C."/>
        </authorList>
    </citation>
    <scope>NUCLEOTIDE SEQUENCE [LARGE SCALE GENOMIC DNA]</scope>
    <source>
        <strain evidence="6 7">AC230</strain>
    </source>
</reference>
<dbReference type="InterPro" id="IPR009057">
    <property type="entry name" value="Homeodomain-like_sf"/>
</dbReference>
<evidence type="ECO:0000313" key="7">
    <source>
        <dbReference type="Proteomes" id="UP000253741"/>
    </source>
</evidence>
<evidence type="ECO:0000256" key="4">
    <source>
        <dbReference type="PROSITE-ProRule" id="PRU00335"/>
    </source>
</evidence>
<dbReference type="InterPro" id="IPR049445">
    <property type="entry name" value="TetR_SbtR-like_C"/>
</dbReference>
<organism evidence="6 7">
    <name type="scientific">Streptomyces corynorhini</name>
    <dbReference type="NCBI Taxonomy" id="2282652"/>
    <lineage>
        <taxon>Bacteria</taxon>
        <taxon>Bacillati</taxon>
        <taxon>Actinomycetota</taxon>
        <taxon>Actinomycetes</taxon>
        <taxon>Kitasatosporales</taxon>
        <taxon>Streptomycetaceae</taxon>
        <taxon>Streptomyces</taxon>
    </lineage>
</organism>
<protein>
    <submittedName>
        <fullName evidence="6">TetR/AcrR family transcriptional regulator</fullName>
    </submittedName>
</protein>
<dbReference type="AlphaFoldDB" id="A0A370BCA1"/>
<gene>
    <name evidence="6" type="ORF">DVH02_11830</name>
</gene>
<dbReference type="GO" id="GO:0000976">
    <property type="term" value="F:transcription cis-regulatory region binding"/>
    <property type="evidence" value="ECO:0007669"/>
    <property type="project" value="TreeGrafter"/>
</dbReference>
<dbReference type="Proteomes" id="UP000253741">
    <property type="component" value="Unassembled WGS sequence"/>
</dbReference>
<accession>A0A370BCA1</accession>
<evidence type="ECO:0000256" key="3">
    <source>
        <dbReference type="ARBA" id="ARBA00023163"/>
    </source>
</evidence>
<proteinExistence type="predicted"/>
<dbReference type="SUPFAM" id="SSF46689">
    <property type="entry name" value="Homeodomain-like"/>
    <property type="match status" value="1"/>
</dbReference>
<evidence type="ECO:0000313" key="6">
    <source>
        <dbReference type="EMBL" id="RDG38009.1"/>
    </source>
</evidence>
<evidence type="ECO:0000256" key="1">
    <source>
        <dbReference type="ARBA" id="ARBA00023015"/>
    </source>
</evidence>
<sequence>MRADAARNSEKIVRAAREIYAERGPDAMLDEVARRAGVGIATLYRRFPDKGALLRAVLNQQFAERVEPALGRALEDADPRHGLAVAMEAALSSAAGEYNVLIAARKTGVLTSGIGDRFFDALDPLVERGQRSGVIREDLVPQDVRRIMTMLVSVLWTMEPGQDGWQRYVTLVLDGLAPAAASTLPYPAPELRRRES</sequence>
<evidence type="ECO:0000259" key="5">
    <source>
        <dbReference type="PROSITE" id="PS50977"/>
    </source>
</evidence>
<dbReference type="InterPro" id="IPR050109">
    <property type="entry name" value="HTH-type_TetR-like_transc_reg"/>
</dbReference>
<dbReference type="InterPro" id="IPR036271">
    <property type="entry name" value="Tet_transcr_reg_TetR-rel_C_sf"/>
</dbReference>
<feature type="DNA-binding region" description="H-T-H motif" evidence="4">
    <location>
        <begin position="28"/>
        <end position="47"/>
    </location>
</feature>
<keyword evidence="2 4" id="KW-0238">DNA-binding</keyword>